<feature type="region of interest" description="Disordered" evidence="1">
    <location>
        <begin position="120"/>
        <end position="155"/>
    </location>
</feature>
<accession>A0AAD2A9N0</accession>
<evidence type="ECO:0000256" key="1">
    <source>
        <dbReference type="SAM" id="MobiDB-lite"/>
    </source>
</evidence>
<dbReference type="Proteomes" id="UP000834106">
    <property type="component" value="Chromosome 20"/>
</dbReference>
<dbReference type="EMBL" id="OU503055">
    <property type="protein sequence ID" value="CAI9784081.1"/>
    <property type="molecule type" value="Genomic_DNA"/>
</dbReference>
<gene>
    <name evidence="2" type="ORF">FPE_LOCUS31511</name>
</gene>
<evidence type="ECO:0000313" key="2">
    <source>
        <dbReference type="EMBL" id="CAI9784081.1"/>
    </source>
</evidence>
<dbReference type="AlphaFoldDB" id="A0AAD2A9N0"/>
<organism evidence="2 3">
    <name type="scientific">Fraxinus pennsylvanica</name>
    <dbReference type="NCBI Taxonomy" id="56036"/>
    <lineage>
        <taxon>Eukaryota</taxon>
        <taxon>Viridiplantae</taxon>
        <taxon>Streptophyta</taxon>
        <taxon>Embryophyta</taxon>
        <taxon>Tracheophyta</taxon>
        <taxon>Spermatophyta</taxon>
        <taxon>Magnoliopsida</taxon>
        <taxon>eudicotyledons</taxon>
        <taxon>Gunneridae</taxon>
        <taxon>Pentapetalae</taxon>
        <taxon>asterids</taxon>
        <taxon>lamiids</taxon>
        <taxon>Lamiales</taxon>
        <taxon>Oleaceae</taxon>
        <taxon>Oleeae</taxon>
        <taxon>Fraxinus</taxon>
    </lineage>
</organism>
<sequence>MARLKPLSGIGMLRVELNWTGLGFDASNSYEFASESGEVTRVVVDPDSPTFGEASQFFCCGVFWDVCIVKLFSKALALKHLNPLMPNAEIGSSLLPKTKANVPEADQATVKLRERVKCRRSQKVNDTGKSESDVATDGNQQPDLAALSRGLPSGW</sequence>
<name>A0AAD2A9N0_9LAMI</name>
<evidence type="ECO:0000313" key="3">
    <source>
        <dbReference type="Proteomes" id="UP000834106"/>
    </source>
</evidence>
<protein>
    <submittedName>
        <fullName evidence="2">Uncharacterized protein</fullName>
    </submittedName>
</protein>
<proteinExistence type="predicted"/>
<reference evidence="2" key="1">
    <citation type="submission" date="2023-05" db="EMBL/GenBank/DDBJ databases">
        <authorList>
            <person name="Huff M."/>
        </authorList>
    </citation>
    <scope>NUCLEOTIDE SEQUENCE</scope>
</reference>
<keyword evidence="3" id="KW-1185">Reference proteome</keyword>